<evidence type="ECO:0000313" key="3">
    <source>
        <dbReference type="Proteomes" id="UP001217417"/>
    </source>
</evidence>
<keyword evidence="1" id="KW-1133">Transmembrane helix</keyword>
<accession>A0AAD7VV89</accession>
<feature type="transmembrane region" description="Helical" evidence="1">
    <location>
        <begin position="6"/>
        <end position="27"/>
    </location>
</feature>
<protein>
    <recommendedName>
        <fullName evidence="4">Short chain dehydrogenase</fullName>
    </recommendedName>
</protein>
<dbReference type="GeneID" id="80886664"/>
<dbReference type="EMBL" id="JARPMG010000003">
    <property type="protein sequence ID" value="KAJ8101980.1"/>
    <property type="molecule type" value="Genomic_DNA"/>
</dbReference>
<dbReference type="AlphaFoldDB" id="A0AAD7VV89"/>
<reference evidence="2" key="1">
    <citation type="submission" date="2023-03" db="EMBL/GenBank/DDBJ databases">
        <title>Near-Complete genome sequence of Lipomyces tetrasporous NRRL Y-64009, an oleaginous yeast capable of growing on lignocellulosic hydrolysates.</title>
        <authorList>
            <consortium name="Lawrence Berkeley National Laboratory"/>
            <person name="Jagtap S.S."/>
            <person name="Liu J.-J."/>
            <person name="Walukiewicz H.E."/>
            <person name="Pangilinan J."/>
            <person name="Lipzen A."/>
            <person name="Ahrendt S."/>
            <person name="Koriabine M."/>
            <person name="Cobaugh K."/>
            <person name="Salamov A."/>
            <person name="Yoshinaga Y."/>
            <person name="Ng V."/>
            <person name="Daum C."/>
            <person name="Grigoriev I.V."/>
            <person name="Slininger P.J."/>
            <person name="Dien B.S."/>
            <person name="Jin Y.-S."/>
            <person name="Rao C.V."/>
        </authorList>
    </citation>
    <scope>NUCLEOTIDE SEQUENCE</scope>
    <source>
        <strain evidence="2">NRRL Y-64009</strain>
    </source>
</reference>
<dbReference type="Proteomes" id="UP001217417">
    <property type="component" value="Unassembled WGS sequence"/>
</dbReference>
<proteinExistence type="predicted"/>
<sequence>MSQLFTMAITYLGTTLIVGGTGMLASATRWLVDRSERTVVASRRANQFTCDDARFVPVSADWKHPSFVSLVGEAIKEVGPIQQALLWLHDPEVIIPSLLPLLGTARVVLVLGSRQAQPAIPLDAARFTIVRLASVTTSSGRRWLTHDEISEGVIAALQDGHSRIIGDIAGLQ</sequence>
<gene>
    <name evidence="2" type="ORF">POJ06DRAFT_74627</name>
</gene>
<organism evidence="2 3">
    <name type="scientific">Lipomyces tetrasporus</name>
    <dbReference type="NCBI Taxonomy" id="54092"/>
    <lineage>
        <taxon>Eukaryota</taxon>
        <taxon>Fungi</taxon>
        <taxon>Dikarya</taxon>
        <taxon>Ascomycota</taxon>
        <taxon>Saccharomycotina</taxon>
        <taxon>Lipomycetes</taxon>
        <taxon>Lipomycetales</taxon>
        <taxon>Lipomycetaceae</taxon>
        <taxon>Lipomyces</taxon>
    </lineage>
</organism>
<keyword evidence="1" id="KW-0472">Membrane</keyword>
<comment type="caution">
    <text evidence="2">The sequence shown here is derived from an EMBL/GenBank/DDBJ whole genome shotgun (WGS) entry which is preliminary data.</text>
</comment>
<dbReference type="RefSeq" id="XP_056045430.1">
    <property type="nucleotide sequence ID" value="XM_056191498.1"/>
</dbReference>
<evidence type="ECO:0000313" key="2">
    <source>
        <dbReference type="EMBL" id="KAJ8101980.1"/>
    </source>
</evidence>
<keyword evidence="1" id="KW-0812">Transmembrane</keyword>
<evidence type="ECO:0000256" key="1">
    <source>
        <dbReference type="SAM" id="Phobius"/>
    </source>
</evidence>
<keyword evidence="3" id="KW-1185">Reference proteome</keyword>
<name>A0AAD7VV89_9ASCO</name>
<evidence type="ECO:0008006" key="4">
    <source>
        <dbReference type="Google" id="ProtNLM"/>
    </source>
</evidence>